<evidence type="ECO:0000313" key="2">
    <source>
        <dbReference type="Proteomes" id="UP000836387"/>
    </source>
</evidence>
<evidence type="ECO:0000313" key="1">
    <source>
        <dbReference type="EMBL" id="CAG9952004.1"/>
    </source>
</evidence>
<comment type="caution">
    <text evidence="1">The sequence shown here is derived from an EMBL/GenBank/DDBJ whole genome shotgun (WGS) entry which is preliminary data.</text>
</comment>
<dbReference type="EMBL" id="CADEHS020000461">
    <property type="protein sequence ID" value="CAG9952004.1"/>
    <property type="molecule type" value="Genomic_DNA"/>
</dbReference>
<protein>
    <submittedName>
        <fullName evidence="1">Uncharacterized protein</fullName>
    </submittedName>
</protein>
<proteinExistence type="predicted"/>
<keyword evidence="2" id="KW-1185">Reference proteome</keyword>
<organism evidence="1 2">
    <name type="scientific">Clonostachys rosea f. rosea IK726</name>
    <dbReference type="NCBI Taxonomy" id="1349383"/>
    <lineage>
        <taxon>Eukaryota</taxon>
        <taxon>Fungi</taxon>
        <taxon>Dikarya</taxon>
        <taxon>Ascomycota</taxon>
        <taxon>Pezizomycotina</taxon>
        <taxon>Sordariomycetes</taxon>
        <taxon>Hypocreomycetidae</taxon>
        <taxon>Hypocreales</taxon>
        <taxon>Bionectriaceae</taxon>
        <taxon>Clonostachys</taxon>
    </lineage>
</organism>
<reference evidence="1" key="1">
    <citation type="submission" date="2020-04" db="EMBL/GenBank/DDBJ databases">
        <authorList>
            <person name="Broberg M."/>
        </authorList>
    </citation>
    <scope>NUCLEOTIDE SEQUENCE</scope>
</reference>
<gene>
    <name evidence="1" type="ORF">CRV2_00018108</name>
</gene>
<sequence>MRVALRGQLFSRVSTQHQLRILRNLSLAPALESSNRASNPSDYDVAKTSGPVTSIGEIRQRCGLMFNREDLQHIVAWVGLFGSFSRNKQTPLSDVDLLVGFKKDASDDDIFFMGDLTRELKGVLERDVDVLYMRYRQPPSFIKCQALVTGKTVYGSNEWLQDHEPLAERLLSDTQTRFVEASRLMKQMTGSLAPLSQEELYTSPSFFADLMGNLEKLLHLLHPEDRDAEGINNYFDILYEWTKPLPPIIQRYQTGDLHSLEEENREHLWHLLTTDLPKRARSLQNIYLPIVQEVFDAKNAQLDSYVMEEHDSLSRNIAV</sequence>
<accession>A0ACA9UG38</accession>
<reference evidence="1" key="2">
    <citation type="submission" date="2021-10" db="EMBL/GenBank/DDBJ databases">
        <authorList>
            <person name="Piombo E."/>
        </authorList>
    </citation>
    <scope>NUCLEOTIDE SEQUENCE</scope>
</reference>
<dbReference type="Proteomes" id="UP000836387">
    <property type="component" value="Unassembled WGS sequence"/>
</dbReference>
<name>A0ACA9UG38_BIOOC</name>